<feature type="transmembrane region" description="Helical" evidence="2">
    <location>
        <begin position="6"/>
        <end position="31"/>
    </location>
</feature>
<keyword evidence="2" id="KW-1133">Transmembrane helix</keyword>
<comment type="caution">
    <text evidence="3">The sequence shown here is derived from an EMBL/GenBank/DDBJ whole genome shotgun (WGS) entry which is preliminary data.</text>
</comment>
<evidence type="ECO:0000256" key="2">
    <source>
        <dbReference type="SAM" id="Phobius"/>
    </source>
</evidence>
<evidence type="ECO:0000313" key="3">
    <source>
        <dbReference type="EMBL" id="MBA9001848.1"/>
    </source>
</evidence>
<reference evidence="3 4" key="1">
    <citation type="submission" date="2020-08" db="EMBL/GenBank/DDBJ databases">
        <title>Sequencing the genomes of 1000 actinobacteria strains.</title>
        <authorList>
            <person name="Klenk H.-P."/>
        </authorList>
    </citation>
    <scope>NUCLEOTIDE SEQUENCE [LARGE SCALE GENOMIC DNA]</scope>
    <source>
        <strain evidence="3 4">DSM 45823</strain>
    </source>
</reference>
<gene>
    <name evidence="3" type="ORF">HNR21_000730</name>
</gene>
<proteinExistence type="predicted"/>
<dbReference type="RefSeq" id="WP_182704038.1">
    <property type="nucleotide sequence ID" value="NZ_JACJII010000001.1"/>
</dbReference>
<dbReference type="AlphaFoldDB" id="A0A7W3MU13"/>
<evidence type="ECO:0000256" key="1">
    <source>
        <dbReference type="SAM" id="MobiDB-lite"/>
    </source>
</evidence>
<dbReference type="EMBL" id="JACJII010000001">
    <property type="protein sequence ID" value="MBA9001848.1"/>
    <property type="molecule type" value="Genomic_DNA"/>
</dbReference>
<name>A0A7W3MU13_9ACTN</name>
<evidence type="ECO:0000313" key="4">
    <source>
        <dbReference type="Proteomes" id="UP000539313"/>
    </source>
</evidence>
<keyword evidence="2" id="KW-0472">Membrane</keyword>
<organism evidence="3 4">
    <name type="scientific">Thermomonospora cellulosilytica</name>
    <dbReference type="NCBI Taxonomy" id="1411118"/>
    <lineage>
        <taxon>Bacteria</taxon>
        <taxon>Bacillati</taxon>
        <taxon>Actinomycetota</taxon>
        <taxon>Actinomycetes</taxon>
        <taxon>Streptosporangiales</taxon>
        <taxon>Thermomonosporaceae</taxon>
        <taxon>Thermomonospora</taxon>
    </lineage>
</organism>
<keyword evidence="4" id="KW-1185">Reference proteome</keyword>
<keyword evidence="2" id="KW-0812">Transmembrane</keyword>
<dbReference type="Proteomes" id="UP000539313">
    <property type="component" value="Unassembled WGS sequence"/>
</dbReference>
<accession>A0A7W3MU13</accession>
<sequence length="61" mass="7033">MGYDFGNLLFLAAVCLIVGLVWGAFIAFLLYKTTRKARRRHLKMSRSTAAQRGTLRFRGRR</sequence>
<feature type="region of interest" description="Disordered" evidence="1">
    <location>
        <begin position="42"/>
        <end position="61"/>
    </location>
</feature>
<protein>
    <submittedName>
        <fullName evidence="3">Putative membrane protein YdjX (TVP38/TMEM64 family)</fullName>
    </submittedName>
</protein>